<protein>
    <recommendedName>
        <fullName evidence="4">DUF2970 domain-containing protein</fullName>
    </recommendedName>
</protein>
<keyword evidence="1" id="KW-0472">Membrane</keyword>
<proteinExistence type="predicted"/>
<evidence type="ECO:0000313" key="2">
    <source>
        <dbReference type="EMBL" id="POP53660.1"/>
    </source>
</evidence>
<sequence length="69" mass="7631">MEEQDEKTQRPGPLAVIGSVVAAAFGVQSSRNRERDFTHGRFRNYAITAIIFVGVFIATVFSIVKMVLS</sequence>
<name>A0A2S4HIC2_9GAMM</name>
<keyword evidence="1" id="KW-0812">Transmembrane</keyword>
<dbReference type="Proteomes" id="UP000237222">
    <property type="component" value="Unassembled WGS sequence"/>
</dbReference>
<evidence type="ECO:0000256" key="1">
    <source>
        <dbReference type="SAM" id="Phobius"/>
    </source>
</evidence>
<dbReference type="OrthoDB" id="5625885at2"/>
<accession>A0A2S4HIC2</accession>
<evidence type="ECO:0000313" key="3">
    <source>
        <dbReference type="Proteomes" id="UP000237222"/>
    </source>
</evidence>
<dbReference type="EMBL" id="PQGG01000012">
    <property type="protein sequence ID" value="POP53660.1"/>
    <property type="molecule type" value="Genomic_DNA"/>
</dbReference>
<reference evidence="2 3" key="1">
    <citation type="submission" date="2018-01" db="EMBL/GenBank/DDBJ databases">
        <authorList>
            <person name="Yu X.-D."/>
        </authorList>
    </citation>
    <scope>NUCLEOTIDE SEQUENCE [LARGE SCALE GENOMIC DNA]</scope>
    <source>
        <strain evidence="2 3">ZX-21</strain>
    </source>
</reference>
<dbReference type="AlphaFoldDB" id="A0A2S4HIC2"/>
<gene>
    <name evidence="2" type="ORF">C0068_05150</name>
</gene>
<dbReference type="RefSeq" id="WP_103683420.1">
    <property type="nucleotide sequence ID" value="NZ_PQGG01000012.1"/>
</dbReference>
<organism evidence="2 3">
    <name type="scientific">Zhongshania marina</name>
    <dbReference type="NCBI Taxonomy" id="2304603"/>
    <lineage>
        <taxon>Bacteria</taxon>
        <taxon>Pseudomonadati</taxon>
        <taxon>Pseudomonadota</taxon>
        <taxon>Gammaproteobacteria</taxon>
        <taxon>Cellvibrionales</taxon>
        <taxon>Spongiibacteraceae</taxon>
        <taxon>Zhongshania</taxon>
    </lineage>
</organism>
<dbReference type="InterPro" id="IPR021344">
    <property type="entry name" value="DUF2970"/>
</dbReference>
<comment type="caution">
    <text evidence="2">The sequence shown here is derived from an EMBL/GenBank/DDBJ whole genome shotgun (WGS) entry which is preliminary data.</text>
</comment>
<dbReference type="Pfam" id="PF11174">
    <property type="entry name" value="DUF2970"/>
    <property type="match status" value="1"/>
</dbReference>
<feature type="transmembrane region" description="Helical" evidence="1">
    <location>
        <begin position="42"/>
        <end position="64"/>
    </location>
</feature>
<evidence type="ECO:0008006" key="4">
    <source>
        <dbReference type="Google" id="ProtNLM"/>
    </source>
</evidence>
<keyword evidence="1" id="KW-1133">Transmembrane helix</keyword>